<proteinExistence type="predicted"/>
<sequence>MQILYIETFRIERPALECRYYILKPSPCSLLCT</sequence>
<dbReference type="EMBL" id="GBRH01189279">
    <property type="protein sequence ID" value="JAE08617.1"/>
    <property type="molecule type" value="Transcribed_RNA"/>
</dbReference>
<dbReference type="AlphaFoldDB" id="A0A0A9F8J1"/>
<reference evidence="1" key="1">
    <citation type="submission" date="2014-09" db="EMBL/GenBank/DDBJ databases">
        <authorList>
            <person name="Magalhaes I.L.F."/>
            <person name="Oliveira U."/>
            <person name="Santos F.R."/>
            <person name="Vidigal T.H.D.A."/>
            <person name="Brescovit A.D."/>
            <person name="Santos A.J."/>
        </authorList>
    </citation>
    <scope>NUCLEOTIDE SEQUENCE</scope>
    <source>
        <tissue evidence="1">Shoot tissue taken approximately 20 cm above the soil surface</tissue>
    </source>
</reference>
<reference evidence="1" key="2">
    <citation type="journal article" date="2015" name="Data Brief">
        <title>Shoot transcriptome of the giant reed, Arundo donax.</title>
        <authorList>
            <person name="Barrero R.A."/>
            <person name="Guerrero F.D."/>
            <person name="Moolhuijzen P."/>
            <person name="Goolsby J.A."/>
            <person name="Tidwell J."/>
            <person name="Bellgard S.E."/>
            <person name="Bellgard M.I."/>
        </authorList>
    </citation>
    <scope>NUCLEOTIDE SEQUENCE</scope>
    <source>
        <tissue evidence="1">Shoot tissue taken approximately 20 cm above the soil surface</tissue>
    </source>
</reference>
<accession>A0A0A9F8J1</accession>
<name>A0A0A9F8J1_ARUDO</name>
<organism evidence="1">
    <name type="scientific">Arundo donax</name>
    <name type="common">Giant reed</name>
    <name type="synonym">Donax arundinaceus</name>
    <dbReference type="NCBI Taxonomy" id="35708"/>
    <lineage>
        <taxon>Eukaryota</taxon>
        <taxon>Viridiplantae</taxon>
        <taxon>Streptophyta</taxon>
        <taxon>Embryophyta</taxon>
        <taxon>Tracheophyta</taxon>
        <taxon>Spermatophyta</taxon>
        <taxon>Magnoliopsida</taxon>
        <taxon>Liliopsida</taxon>
        <taxon>Poales</taxon>
        <taxon>Poaceae</taxon>
        <taxon>PACMAD clade</taxon>
        <taxon>Arundinoideae</taxon>
        <taxon>Arundineae</taxon>
        <taxon>Arundo</taxon>
    </lineage>
</organism>
<protein>
    <submittedName>
        <fullName evidence="1">Uncharacterized protein</fullName>
    </submittedName>
</protein>
<evidence type="ECO:0000313" key="1">
    <source>
        <dbReference type="EMBL" id="JAE08617.1"/>
    </source>
</evidence>